<evidence type="ECO:0000259" key="10">
    <source>
        <dbReference type="PROSITE" id="PS50026"/>
    </source>
</evidence>
<keyword evidence="11" id="KW-0418">Kinase</keyword>
<dbReference type="OMA" id="NCTHICT"/>
<dbReference type="SUPFAM" id="SSF57196">
    <property type="entry name" value="EGF/Laminin"/>
    <property type="match status" value="1"/>
</dbReference>
<evidence type="ECO:0000256" key="3">
    <source>
        <dbReference type="ARBA" id="ARBA00022536"/>
    </source>
</evidence>
<feature type="domain" description="EGF-like" evidence="10">
    <location>
        <begin position="305"/>
        <end position="345"/>
    </location>
</feature>
<dbReference type="PROSITE" id="PS50026">
    <property type="entry name" value="EGF_3"/>
    <property type="match status" value="2"/>
</dbReference>
<feature type="chain" id="PRO_5015165639" evidence="9">
    <location>
        <begin position="24"/>
        <end position="380"/>
    </location>
</feature>
<evidence type="ECO:0000256" key="9">
    <source>
        <dbReference type="SAM" id="SignalP"/>
    </source>
</evidence>
<dbReference type="AlphaFoldDB" id="A0A2P6QGA4"/>
<keyword evidence="6" id="KW-1015">Disulfide bond</keyword>
<feature type="domain" description="EGF-like" evidence="10">
    <location>
        <begin position="261"/>
        <end position="304"/>
    </location>
</feature>
<dbReference type="SMART" id="SM00179">
    <property type="entry name" value="EGF_CA"/>
    <property type="match status" value="2"/>
</dbReference>
<dbReference type="PROSITE" id="PS01186">
    <property type="entry name" value="EGF_2"/>
    <property type="match status" value="1"/>
</dbReference>
<feature type="signal peptide" evidence="9">
    <location>
        <begin position="1"/>
        <end position="23"/>
    </location>
</feature>
<dbReference type="Proteomes" id="UP000238479">
    <property type="component" value="Chromosome 5"/>
</dbReference>
<keyword evidence="2" id="KW-0723">Serine/threonine-protein kinase</keyword>
<comment type="caution">
    <text evidence="8">Lacks conserved residue(s) required for the propagation of feature annotation.</text>
</comment>
<comment type="caution">
    <text evidence="11">The sequence shown here is derived from an EMBL/GenBank/DDBJ whole genome shotgun (WGS) entry which is preliminary data.</text>
</comment>
<dbReference type="CDD" id="cd00054">
    <property type="entry name" value="EGF_CA"/>
    <property type="match status" value="1"/>
</dbReference>
<accession>A0A2P6QGA4</accession>
<dbReference type="GO" id="GO:0016020">
    <property type="term" value="C:membrane"/>
    <property type="evidence" value="ECO:0007669"/>
    <property type="project" value="UniProtKB-SubCell"/>
</dbReference>
<dbReference type="Pfam" id="PF07645">
    <property type="entry name" value="EGF_CA"/>
    <property type="match status" value="1"/>
</dbReference>
<evidence type="ECO:0000313" key="12">
    <source>
        <dbReference type="Proteomes" id="UP000238479"/>
    </source>
</evidence>
<sequence length="380" mass="41851">MAVHGRMLVMQLIIAVAIAAAAADRTPPPQARPNCSDHCGNLKIPYPFGIGQGCSQRGWFNLTCNESTEPPTTLWGDGSLTVTNISLAEGELKVMIYRARDCYDQQGNQTKEMYTAASLRLPPPFTISGTRNKLIAVGCDTISIFRGYRPYPHDKDRYITGCISVCDNLDNAVNGSCSGIGCCQTSIPSGLKNLTVSLNSDSQHKDVWKFNPCSYAFIVEEEYFTFNPKTSFEELNNTEKLPMIINWDINEGSCALAQNSDGYACKANSSCVNRTVDYQTEPTGYYCQCLPGFEGNPYLPDGCRDIDECMAPSSPCNNGICQNSPGGYSCLCNKGFKNQDSKNCIENTPVPKNMPLKILLGMYKLPYYLSTYAKQLTMHI</sequence>
<dbReference type="STRING" id="74649.A0A2P6QGA4"/>
<evidence type="ECO:0000256" key="7">
    <source>
        <dbReference type="ARBA" id="ARBA00023180"/>
    </source>
</evidence>
<dbReference type="InterPro" id="IPR013695">
    <property type="entry name" value="WAK"/>
</dbReference>
<dbReference type="GO" id="GO:0030247">
    <property type="term" value="F:polysaccharide binding"/>
    <property type="evidence" value="ECO:0007669"/>
    <property type="project" value="InterPro"/>
</dbReference>
<dbReference type="InterPro" id="IPR000152">
    <property type="entry name" value="EGF-type_Asp/Asn_hydroxyl_site"/>
</dbReference>
<evidence type="ECO:0000256" key="6">
    <source>
        <dbReference type="ARBA" id="ARBA00023157"/>
    </source>
</evidence>
<keyword evidence="7" id="KW-0325">Glycoprotein</keyword>
<dbReference type="PANTHER" id="PTHR33491">
    <property type="entry name" value="OSJNBA0016N04.9 PROTEIN"/>
    <property type="match status" value="1"/>
</dbReference>
<evidence type="ECO:0000256" key="4">
    <source>
        <dbReference type="ARBA" id="ARBA00022679"/>
    </source>
</evidence>
<dbReference type="PROSITE" id="PS00010">
    <property type="entry name" value="ASX_HYDROXYL"/>
    <property type="match status" value="1"/>
</dbReference>
<gene>
    <name evidence="11" type="ORF">RchiOBHm_Chr5g0054931</name>
</gene>
<dbReference type="SMART" id="SM00181">
    <property type="entry name" value="EGF"/>
    <property type="match status" value="2"/>
</dbReference>
<name>A0A2P6QGA4_ROSCH</name>
<dbReference type="GO" id="GO:0005509">
    <property type="term" value="F:calcium ion binding"/>
    <property type="evidence" value="ECO:0007669"/>
    <property type="project" value="InterPro"/>
</dbReference>
<dbReference type="Pfam" id="PF13947">
    <property type="entry name" value="GUB_WAK_bind"/>
    <property type="match status" value="1"/>
</dbReference>
<dbReference type="InterPro" id="IPR049883">
    <property type="entry name" value="NOTCH1_EGF-like"/>
</dbReference>
<organism evidence="11 12">
    <name type="scientific">Rosa chinensis</name>
    <name type="common">China rose</name>
    <dbReference type="NCBI Taxonomy" id="74649"/>
    <lineage>
        <taxon>Eukaryota</taxon>
        <taxon>Viridiplantae</taxon>
        <taxon>Streptophyta</taxon>
        <taxon>Embryophyta</taxon>
        <taxon>Tracheophyta</taxon>
        <taxon>Spermatophyta</taxon>
        <taxon>Magnoliopsida</taxon>
        <taxon>eudicotyledons</taxon>
        <taxon>Gunneridae</taxon>
        <taxon>Pentapetalae</taxon>
        <taxon>rosids</taxon>
        <taxon>fabids</taxon>
        <taxon>Rosales</taxon>
        <taxon>Rosaceae</taxon>
        <taxon>Rosoideae</taxon>
        <taxon>Rosoideae incertae sedis</taxon>
        <taxon>Rosa</taxon>
    </lineage>
</organism>
<reference evidence="11 12" key="1">
    <citation type="journal article" date="2018" name="Nat. Genet.">
        <title>The Rosa genome provides new insights in the design of modern roses.</title>
        <authorList>
            <person name="Bendahmane M."/>
        </authorList>
    </citation>
    <scope>NUCLEOTIDE SEQUENCE [LARGE SCALE GENOMIC DNA]</scope>
    <source>
        <strain evidence="12">cv. Old Blush</strain>
    </source>
</reference>
<comment type="subcellular location">
    <subcellularLocation>
        <location evidence="1">Membrane</location>
        <topology evidence="1">Single-pass type I membrane protein</topology>
    </subcellularLocation>
</comment>
<evidence type="ECO:0000313" key="11">
    <source>
        <dbReference type="EMBL" id="PRQ33199.1"/>
    </source>
</evidence>
<dbReference type="GO" id="GO:0004674">
    <property type="term" value="F:protein serine/threonine kinase activity"/>
    <property type="evidence" value="ECO:0007669"/>
    <property type="project" value="UniProtKB-KW"/>
</dbReference>
<dbReference type="Pfam" id="PF08488">
    <property type="entry name" value="WAK"/>
    <property type="match status" value="1"/>
</dbReference>
<evidence type="ECO:0000256" key="1">
    <source>
        <dbReference type="ARBA" id="ARBA00004479"/>
    </source>
</evidence>
<dbReference type="InterPro" id="IPR025287">
    <property type="entry name" value="WAK_GUB"/>
</dbReference>
<protein>
    <submittedName>
        <fullName evidence="11">Putative EGF-like domain, wall-associated receptor kinase</fullName>
    </submittedName>
</protein>
<keyword evidence="12" id="KW-1185">Reference proteome</keyword>
<keyword evidence="3 8" id="KW-0245">EGF-like domain</keyword>
<evidence type="ECO:0000256" key="2">
    <source>
        <dbReference type="ARBA" id="ARBA00022527"/>
    </source>
</evidence>
<keyword evidence="11" id="KW-0675">Receptor</keyword>
<dbReference type="InterPro" id="IPR000742">
    <property type="entry name" value="EGF"/>
</dbReference>
<keyword evidence="5 9" id="KW-0732">Signal</keyword>
<dbReference type="InterPro" id="IPR018097">
    <property type="entry name" value="EGF_Ca-bd_CS"/>
</dbReference>
<evidence type="ECO:0000256" key="8">
    <source>
        <dbReference type="PROSITE-ProRule" id="PRU00076"/>
    </source>
</evidence>
<dbReference type="Gene3D" id="2.10.25.10">
    <property type="entry name" value="Laminin"/>
    <property type="match status" value="2"/>
</dbReference>
<evidence type="ECO:0000256" key="5">
    <source>
        <dbReference type="ARBA" id="ARBA00022729"/>
    </source>
</evidence>
<dbReference type="PROSITE" id="PS01187">
    <property type="entry name" value="EGF_CA"/>
    <property type="match status" value="1"/>
</dbReference>
<dbReference type="Gramene" id="PRQ33199">
    <property type="protein sequence ID" value="PRQ33199"/>
    <property type="gene ID" value="RchiOBHm_Chr5g0054931"/>
</dbReference>
<dbReference type="EMBL" id="PDCK01000043">
    <property type="protein sequence ID" value="PRQ33199.1"/>
    <property type="molecule type" value="Genomic_DNA"/>
</dbReference>
<dbReference type="InterPro" id="IPR001881">
    <property type="entry name" value="EGF-like_Ca-bd_dom"/>
</dbReference>
<keyword evidence="4" id="KW-0808">Transferase</keyword>
<proteinExistence type="predicted"/>